<feature type="compositionally biased region" description="Basic and acidic residues" evidence="1">
    <location>
        <begin position="65"/>
        <end position="74"/>
    </location>
</feature>
<dbReference type="PATRIC" id="fig|943816.4.peg.4817"/>
<proteinExistence type="predicted"/>
<gene>
    <name evidence="3" type="ORF">AN217_26125</name>
</gene>
<keyword evidence="2" id="KW-1133">Transmembrane helix</keyword>
<comment type="caution">
    <text evidence="3">The sequence shown here is derived from an EMBL/GenBank/DDBJ whole genome shotgun (WGS) entry which is preliminary data.</text>
</comment>
<dbReference type="Proteomes" id="UP000175829">
    <property type="component" value="Unassembled WGS sequence"/>
</dbReference>
<evidence type="ECO:0000256" key="2">
    <source>
        <dbReference type="SAM" id="Phobius"/>
    </source>
</evidence>
<reference evidence="3 4" key="1">
    <citation type="journal article" date="2016" name="Front. Microbiol.">
        <title>Comparative Genomics Analysis of Streptomyces Species Reveals Their Adaptation to the Marine Environment and Their Diversity at the Genomic Level.</title>
        <authorList>
            <person name="Tian X."/>
            <person name="Zhang Z."/>
            <person name="Yang T."/>
            <person name="Chen M."/>
            <person name="Li J."/>
            <person name="Chen F."/>
            <person name="Yang J."/>
            <person name="Li W."/>
            <person name="Zhang B."/>
            <person name="Zhang Z."/>
            <person name="Wu J."/>
            <person name="Zhang C."/>
            <person name="Long L."/>
            <person name="Xiao J."/>
        </authorList>
    </citation>
    <scope>NUCLEOTIDE SEQUENCE [LARGE SCALE GENOMIC DNA]</scope>
    <source>
        <strain evidence="3 4">SCSIO M10379</strain>
    </source>
</reference>
<evidence type="ECO:0000256" key="1">
    <source>
        <dbReference type="SAM" id="MobiDB-lite"/>
    </source>
</evidence>
<feature type="transmembrane region" description="Helical" evidence="2">
    <location>
        <begin position="37"/>
        <end position="59"/>
    </location>
</feature>
<sequence length="85" mass="9166">MRHRFEPSRLLLGLAMIAVAVLYLLDAAGEVNIPFWLLLVVVPGALVLAGLTALATFLARRSVARRREQREPGGREPGGYGARGA</sequence>
<dbReference type="EMBL" id="LJGV01000022">
    <property type="protein sequence ID" value="OEV00697.1"/>
    <property type="molecule type" value="Genomic_DNA"/>
</dbReference>
<keyword evidence="2" id="KW-0472">Membrane</keyword>
<evidence type="ECO:0000313" key="3">
    <source>
        <dbReference type="EMBL" id="OEV00697.1"/>
    </source>
</evidence>
<name>A0A1E7KA42_9ACTN</name>
<organism evidence="3 4">
    <name type="scientific">Streptomyces qinglanensis</name>
    <dbReference type="NCBI Taxonomy" id="943816"/>
    <lineage>
        <taxon>Bacteria</taxon>
        <taxon>Bacillati</taxon>
        <taxon>Actinomycetota</taxon>
        <taxon>Actinomycetes</taxon>
        <taxon>Kitasatosporales</taxon>
        <taxon>Streptomycetaceae</taxon>
        <taxon>Streptomyces</taxon>
    </lineage>
</organism>
<feature type="compositionally biased region" description="Gly residues" evidence="1">
    <location>
        <begin position="75"/>
        <end position="85"/>
    </location>
</feature>
<evidence type="ECO:0000313" key="4">
    <source>
        <dbReference type="Proteomes" id="UP000175829"/>
    </source>
</evidence>
<protein>
    <submittedName>
        <fullName evidence="3">Uncharacterized protein</fullName>
    </submittedName>
</protein>
<dbReference type="RefSeq" id="WP_069993008.1">
    <property type="nucleotide sequence ID" value="NZ_LJGV01000022.1"/>
</dbReference>
<keyword evidence="2" id="KW-0812">Transmembrane</keyword>
<feature type="region of interest" description="Disordered" evidence="1">
    <location>
        <begin position="63"/>
        <end position="85"/>
    </location>
</feature>
<accession>A0A1E7KA42</accession>
<dbReference type="AlphaFoldDB" id="A0A1E7KA42"/>